<evidence type="ECO:0000313" key="7">
    <source>
        <dbReference type="Proteomes" id="UP000664167"/>
    </source>
</evidence>
<accession>A0A939FD71</accession>
<protein>
    <submittedName>
        <fullName evidence="6">TetR/AcrR family transcriptional regulator</fullName>
    </submittedName>
</protein>
<dbReference type="SUPFAM" id="SSF48498">
    <property type="entry name" value="Tetracyclin repressor-like, C-terminal domain"/>
    <property type="match status" value="1"/>
</dbReference>
<dbReference type="InterPro" id="IPR001647">
    <property type="entry name" value="HTH_TetR"/>
</dbReference>
<dbReference type="NCBIfam" id="NF041196">
    <property type="entry name" value="ScbR_bind_reg"/>
    <property type="match status" value="1"/>
</dbReference>
<comment type="caution">
    <text evidence="6">The sequence shown here is derived from an EMBL/GenBank/DDBJ whole genome shotgun (WGS) entry which is preliminary data.</text>
</comment>
<dbReference type="InterPro" id="IPR009057">
    <property type="entry name" value="Homeodomain-like_sf"/>
</dbReference>
<keyword evidence="3" id="KW-0804">Transcription</keyword>
<dbReference type="InterPro" id="IPR054126">
    <property type="entry name" value="CprB_TetR_C"/>
</dbReference>
<dbReference type="GO" id="GO:0000976">
    <property type="term" value="F:transcription cis-regulatory region binding"/>
    <property type="evidence" value="ECO:0007669"/>
    <property type="project" value="TreeGrafter"/>
</dbReference>
<evidence type="ECO:0000259" key="5">
    <source>
        <dbReference type="PROSITE" id="PS50977"/>
    </source>
</evidence>
<dbReference type="InterPro" id="IPR036271">
    <property type="entry name" value="Tet_transcr_reg_TetR-rel_C_sf"/>
</dbReference>
<reference evidence="6" key="1">
    <citation type="submission" date="2021-03" db="EMBL/GenBank/DDBJ databases">
        <title>Streptomyces poriferae sp. nov., a novel marine sponge-derived Actinobacteria species with anti-MRSA activity.</title>
        <authorList>
            <person name="Sandoval-Powers M."/>
            <person name="Kralova S."/>
            <person name="Nguyen G.-S."/>
            <person name="Fawwal D."/>
            <person name="Degnes K."/>
            <person name="Klinkenberg G."/>
            <person name="Sletta H."/>
            <person name="Wentzel A."/>
            <person name="Liles M.R."/>
        </authorList>
    </citation>
    <scope>NUCLEOTIDE SEQUENCE</scope>
    <source>
        <strain evidence="6">DSM 41794</strain>
    </source>
</reference>
<keyword evidence="1" id="KW-0805">Transcription regulation</keyword>
<keyword evidence="7" id="KW-1185">Reference proteome</keyword>
<dbReference type="InterPro" id="IPR023772">
    <property type="entry name" value="DNA-bd_HTH_TetR-type_CS"/>
</dbReference>
<dbReference type="PROSITE" id="PS50977">
    <property type="entry name" value="HTH_TETR_2"/>
    <property type="match status" value="1"/>
</dbReference>
<sequence length="219" mass="24336">MGQQERSIRTRRLIVEAAGAVFAEHGFDGATISDVYTRVGLTKGAFYYYFASKEELAAVVLDSQMAEVRYPIIPRPTKLQELVDSGMVFVHRLRHDPMLQGSIRLSLEQGAHGLDQRKPFVGWFEHNRRGLMDAQRNGELHPHVDLDDVAEMFVGSFSGIQLVSQVMTGRADVERRISVLLQHLLPTIALPGPLAKLDMTESRGAQVLKEAAELGLTVS</sequence>
<dbReference type="Pfam" id="PF00440">
    <property type="entry name" value="TetR_N"/>
    <property type="match status" value="1"/>
</dbReference>
<organism evidence="6 7">
    <name type="scientific">Streptomyces beijiangensis</name>
    <dbReference type="NCBI Taxonomy" id="163361"/>
    <lineage>
        <taxon>Bacteria</taxon>
        <taxon>Bacillati</taxon>
        <taxon>Actinomycetota</taxon>
        <taxon>Actinomycetes</taxon>
        <taxon>Kitasatosporales</taxon>
        <taxon>Streptomycetaceae</taxon>
        <taxon>Streptomyces</taxon>
    </lineage>
</organism>
<dbReference type="AlphaFoldDB" id="A0A939FD71"/>
<dbReference type="PANTHER" id="PTHR30055:SF234">
    <property type="entry name" value="HTH-TYPE TRANSCRIPTIONAL REGULATOR BETI"/>
    <property type="match status" value="1"/>
</dbReference>
<keyword evidence="2 4" id="KW-0238">DNA-binding</keyword>
<dbReference type="Proteomes" id="UP000664167">
    <property type="component" value="Unassembled WGS sequence"/>
</dbReference>
<dbReference type="InterPro" id="IPR047923">
    <property type="entry name" value="ArpA-like"/>
</dbReference>
<dbReference type="SUPFAM" id="SSF46689">
    <property type="entry name" value="Homeodomain-like"/>
    <property type="match status" value="1"/>
</dbReference>
<evidence type="ECO:0000256" key="1">
    <source>
        <dbReference type="ARBA" id="ARBA00023015"/>
    </source>
</evidence>
<feature type="domain" description="HTH tetR-type" evidence="5">
    <location>
        <begin position="8"/>
        <end position="68"/>
    </location>
</feature>
<evidence type="ECO:0000256" key="4">
    <source>
        <dbReference type="PROSITE-ProRule" id="PRU00335"/>
    </source>
</evidence>
<dbReference type="PRINTS" id="PR00455">
    <property type="entry name" value="HTHTETR"/>
</dbReference>
<evidence type="ECO:0000313" key="6">
    <source>
        <dbReference type="EMBL" id="MBO0516478.1"/>
    </source>
</evidence>
<feature type="DNA-binding region" description="H-T-H motif" evidence="4">
    <location>
        <begin position="31"/>
        <end position="50"/>
    </location>
</feature>
<dbReference type="GO" id="GO:0003700">
    <property type="term" value="F:DNA-binding transcription factor activity"/>
    <property type="evidence" value="ECO:0007669"/>
    <property type="project" value="TreeGrafter"/>
</dbReference>
<dbReference type="PROSITE" id="PS01081">
    <property type="entry name" value="HTH_TETR_1"/>
    <property type="match status" value="1"/>
</dbReference>
<gene>
    <name evidence="6" type="ORF">J0695_32615</name>
</gene>
<evidence type="ECO:0000256" key="2">
    <source>
        <dbReference type="ARBA" id="ARBA00023125"/>
    </source>
</evidence>
<dbReference type="PANTHER" id="PTHR30055">
    <property type="entry name" value="HTH-TYPE TRANSCRIPTIONAL REGULATOR RUTR"/>
    <property type="match status" value="1"/>
</dbReference>
<dbReference type="EMBL" id="JAFLRJ010000401">
    <property type="protein sequence ID" value="MBO0516478.1"/>
    <property type="molecule type" value="Genomic_DNA"/>
</dbReference>
<dbReference type="Gene3D" id="1.10.357.10">
    <property type="entry name" value="Tetracycline Repressor, domain 2"/>
    <property type="match status" value="1"/>
</dbReference>
<dbReference type="InterPro" id="IPR050109">
    <property type="entry name" value="HTH-type_TetR-like_transc_reg"/>
</dbReference>
<proteinExistence type="predicted"/>
<name>A0A939FD71_9ACTN</name>
<dbReference type="RefSeq" id="WP_206968270.1">
    <property type="nucleotide sequence ID" value="NZ_BAAAJJ010000020.1"/>
</dbReference>
<dbReference type="Pfam" id="PF21935">
    <property type="entry name" value="TetR_C_45"/>
    <property type="match status" value="1"/>
</dbReference>
<evidence type="ECO:0000256" key="3">
    <source>
        <dbReference type="ARBA" id="ARBA00023163"/>
    </source>
</evidence>